<gene>
    <name evidence="1" type="ORF">SPELUC_LOCUS9977</name>
</gene>
<evidence type="ECO:0000313" key="1">
    <source>
        <dbReference type="EMBL" id="CAG8677443.1"/>
    </source>
</evidence>
<name>A0ACA9NY90_9GLOM</name>
<sequence>NDSNENNVPNEDNDSNENSEEDMLESDKELNSEEESESKSLDNEESYASSSRNLIRRGRGHPRLSDSNINKQSGQNSRGCGHGRDHSCGHSCDQAS</sequence>
<keyword evidence="2" id="KW-1185">Reference proteome</keyword>
<proteinExistence type="predicted"/>
<accession>A0ACA9NY90</accession>
<protein>
    <submittedName>
        <fullName evidence="1">16891_t:CDS:1</fullName>
    </submittedName>
</protein>
<feature type="non-terminal residue" evidence="1">
    <location>
        <position position="1"/>
    </location>
</feature>
<reference evidence="1" key="1">
    <citation type="submission" date="2021-06" db="EMBL/GenBank/DDBJ databases">
        <authorList>
            <person name="Kallberg Y."/>
            <person name="Tangrot J."/>
            <person name="Rosling A."/>
        </authorList>
    </citation>
    <scope>NUCLEOTIDE SEQUENCE</scope>
    <source>
        <strain evidence="1">28 12/20/2015</strain>
    </source>
</reference>
<comment type="caution">
    <text evidence="1">The sequence shown here is derived from an EMBL/GenBank/DDBJ whole genome shotgun (WGS) entry which is preliminary data.</text>
</comment>
<dbReference type="EMBL" id="CAJVPW010017586">
    <property type="protein sequence ID" value="CAG8677443.1"/>
    <property type="molecule type" value="Genomic_DNA"/>
</dbReference>
<feature type="non-terminal residue" evidence="1">
    <location>
        <position position="96"/>
    </location>
</feature>
<organism evidence="1 2">
    <name type="scientific">Cetraspora pellucida</name>
    <dbReference type="NCBI Taxonomy" id="1433469"/>
    <lineage>
        <taxon>Eukaryota</taxon>
        <taxon>Fungi</taxon>
        <taxon>Fungi incertae sedis</taxon>
        <taxon>Mucoromycota</taxon>
        <taxon>Glomeromycotina</taxon>
        <taxon>Glomeromycetes</taxon>
        <taxon>Diversisporales</taxon>
        <taxon>Gigasporaceae</taxon>
        <taxon>Cetraspora</taxon>
    </lineage>
</organism>
<evidence type="ECO:0000313" key="2">
    <source>
        <dbReference type="Proteomes" id="UP000789366"/>
    </source>
</evidence>
<dbReference type="Proteomes" id="UP000789366">
    <property type="component" value="Unassembled WGS sequence"/>
</dbReference>